<dbReference type="InterPro" id="IPR050250">
    <property type="entry name" value="Macrolide_Exporter_MacB"/>
</dbReference>
<feature type="domain" description="MacB-like periplasmic core" evidence="8">
    <location>
        <begin position="20"/>
        <end position="246"/>
    </location>
</feature>
<name>A0A415A1V6_9BACE</name>
<evidence type="ECO:0000313" key="13">
    <source>
        <dbReference type="Proteomes" id="UP000285013"/>
    </source>
</evidence>
<dbReference type="AlphaFoldDB" id="A0A415A1V6"/>
<dbReference type="EMBL" id="QRPE01000027">
    <property type="protein sequence ID" value="RHL88834.1"/>
    <property type="molecule type" value="Genomic_DNA"/>
</dbReference>
<feature type="transmembrane region" description="Helical" evidence="6">
    <location>
        <begin position="296"/>
        <end position="316"/>
    </location>
</feature>
<comment type="caution">
    <text evidence="10">The sequence shown here is derived from an EMBL/GenBank/DDBJ whole genome shotgun (WGS) entry which is preliminary data.</text>
</comment>
<keyword evidence="4 6" id="KW-1133">Transmembrane helix</keyword>
<reference evidence="12 13" key="1">
    <citation type="submission" date="2018-08" db="EMBL/GenBank/DDBJ databases">
        <title>A genome reference for cultivated species of the human gut microbiota.</title>
        <authorList>
            <person name="Zou Y."/>
            <person name="Xue W."/>
            <person name="Luo G."/>
        </authorList>
    </citation>
    <scope>NUCLEOTIDE SEQUENCE [LARGE SCALE GENOMIC DNA]</scope>
    <source>
        <strain evidence="9 12">AF19-10AC</strain>
        <strain evidence="11 14">AF31-23</strain>
        <strain evidence="10 13">AF36-16BH</strain>
    </source>
</reference>
<comment type="subcellular location">
    <subcellularLocation>
        <location evidence="1">Cell membrane</location>
        <topology evidence="1">Multi-pass membrane protein</topology>
    </subcellularLocation>
</comment>
<evidence type="ECO:0000313" key="14">
    <source>
        <dbReference type="Proteomes" id="UP000286003"/>
    </source>
</evidence>
<dbReference type="EMBL" id="QRWT01000005">
    <property type="protein sequence ID" value="RGT54176.1"/>
    <property type="molecule type" value="Genomic_DNA"/>
</dbReference>
<sequence>MLRIYLKQAWSLLKENPLVSGLSIAGTALAITAVMMIILVIQVRLAEYAPETERSRMLHIIATRSFMKSNDGNWNNGGMGKRVVRELFYNLKTPQEVSGYTRNTVSVSSVAKRTFTKYRATYTDERFWKIFDYTFLNGAPFTCEDNESGIRKAVISEKLARRLFGKTEVKGQRLLVNRTEYTVCGVVKDVPRTARYAYSDVWLPYNSSAAMETAANVYEGLVGPFNVVMLAHDTDDFTAIRTEVDKVTKQLNTNTSEYAVSFFNGPMTNLDLLVTNNSGFVNEIPYSNWVLQQGSFMFFLLLLPALNMIGITLANFRKRRAEIGVRKAFGASAGNVFRQVLDENLIITFIGGIFGLMFSIGVLLLTRDIFFPSGTEFNAEMLIRPETFLVTLLFIFLLNLLCAGIPAWRAGKYNIVKSLNNQE</sequence>
<evidence type="ECO:0000313" key="12">
    <source>
        <dbReference type="Proteomes" id="UP000284772"/>
    </source>
</evidence>
<evidence type="ECO:0000259" key="8">
    <source>
        <dbReference type="Pfam" id="PF12704"/>
    </source>
</evidence>
<feature type="transmembrane region" description="Helical" evidence="6">
    <location>
        <begin position="387"/>
        <end position="408"/>
    </location>
</feature>
<evidence type="ECO:0000256" key="1">
    <source>
        <dbReference type="ARBA" id="ARBA00004651"/>
    </source>
</evidence>
<gene>
    <name evidence="9" type="ORF">DWX27_08110</name>
    <name evidence="11" type="ORF">DWZ32_05195</name>
    <name evidence="10" type="ORF">DWZ95_18405</name>
</gene>
<protein>
    <submittedName>
        <fullName evidence="10">ABC transporter permease</fullName>
    </submittedName>
</protein>
<evidence type="ECO:0000256" key="5">
    <source>
        <dbReference type="ARBA" id="ARBA00023136"/>
    </source>
</evidence>
<dbReference type="Proteomes" id="UP000284772">
    <property type="component" value="Unassembled WGS sequence"/>
</dbReference>
<feature type="transmembrane region" description="Helical" evidence="6">
    <location>
        <begin position="21"/>
        <end position="41"/>
    </location>
</feature>
<evidence type="ECO:0000256" key="6">
    <source>
        <dbReference type="SAM" id="Phobius"/>
    </source>
</evidence>
<dbReference type="GO" id="GO:0005886">
    <property type="term" value="C:plasma membrane"/>
    <property type="evidence" value="ECO:0007669"/>
    <property type="project" value="UniProtKB-SubCell"/>
</dbReference>
<feature type="transmembrane region" description="Helical" evidence="6">
    <location>
        <begin position="345"/>
        <end position="367"/>
    </location>
</feature>
<organism evidence="10 13">
    <name type="scientific">Bacteroides intestinalis</name>
    <dbReference type="NCBI Taxonomy" id="329854"/>
    <lineage>
        <taxon>Bacteria</taxon>
        <taxon>Pseudomonadati</taxon>
        <taxon>Bacteroidota</taxon>
        <taxon>Bacteroidia</taxon>
        <taxon>Bacteroidales</taxon>
        <taxon>Bacteroidaceae</taxon>
        <taxon>Bacteroides</taxon>
    </lineage>
</organism>
<dbReference type="Pfam" id="PF02687">
    <property type="entry name" value="FtsX"/>
    <property type="match status" value="1"/>
</dbReference>
<accession>A0A415A1V6</accession>
<keyword evidence="5 6" id="KW-0472">Membrane</keyword>
<evidence type="ECO:0000256" key="2">
    <source>
        <dbReference type="ARBA" id="ARBA00022475"/>
    </source>
</evidence>
<dbReference type="InterPro" id="IPR025857">
    <property type="entry name" value="MacB_PCD"/>
</dbReference>
<evidence type="ECO:0000256" key="3">
    <source>
        <dbReference type="ARBA" id="ARBA00022692"/>
    </source>
</evidence>
<feature type="domain" description="ABC3 transporter permease C-terminal" evidence="7">
    <location>
        <begin position="295"/>
        <end position="415"/>
    </location>
</feature>
<dbReference type="RefSeq" id="WP_115502734.1">
    <property type="nucleotide sequence ID" value="NZ_CABMMK010000004.1"/>
</dbReference>
<dbReference type="GO" id="GO:0022857">
    <property type="term" value="F:transmembrane transporter activity"/>
    <property type="evidence" value="ECO:0007669"/>
    <property type="project" value="TreeGrafter"/>
</dbReference>
<evidence type="ECO:0000259" key="7">
    <source>
        <dbReference type="Pfam" id="PF02687"/>
    </source>
</evidence>
<dbReference type="PANTHER" id="PTHR30572">
    <property type="entry name" value="MEMBRANE COMPONENT OF TRANSPORTER-RELATED"/>
    <property type="match status" value="1"/>
</dbReference>
<dbReference type="Pfam" id="PF12704">
    <property type="entry name" value="MacB_PCD"/>
    <property type="match status" value="1"/>
</dbReference>
<dbReference type="Proteomes" id="UP000286003">
    <property type="component" value="Unassembled WGS sequence"/>
</dbReference>
<keyword evidence="2" id="KW-1003">Cell membrane</keyword>
<dbReference type="Proteomes" id="UP000285013">
    <property type="component" value="Unassembled WGS sequence"/>
</dbReference>
<dbReference type="InterPro" id="IPR003838">
    <property type="entry name" value="ABC3_permease_C"/>
</dbReference>
<evidence type="ECO:0000313" key="11">
    <source>
        <dbReference type="EMBL" id="RHN08587.1"/>
    </source>
</evidence>
<proteinExistence type="predicted"/>
<evidence type="ECO:0000313" key="10">
    <source>
        <dbReference type="EMBL" id="RHL88834.1"/>
    </source>
</evidence>
<evidence type="ECO:0000256" key="4">
    <source>
        <dbReference type="ARBA" id="ARBA00022989"/>
    </source>
</evidence>
<evidence type="ECO:0000313" key="9">
    <source>
        <dbReference type="EMBL" id="RGT54176.1"/>
    </source>
</evidence>
<keyword evidence="3 6" id="KW-0812">Transmembrane</keyword>
<dbReference type="PANTHER" id="PTHR30572:SF18">
    <property type="entry name" value="ABC-TYPE MACROLIDE FAMILY EXPORT SYSTEM PERMEASE COMPONENT 2"/>
    <property type="match status" value="1"/>
</dbReference>
<dbReference type="EMBL" id="QRQM01000005">
    <property type="protein sequence ID" value="RHN08587.1"/>
    <property type="molecule type" value="Genomic_DNA"/>
</dbReference>